<protein>
    <submittedName>
        <fullName evidence="2">B12-binding domain-containing radical SAM protein</fullName>
    </submittedName>
</protein>
<evidence type="ECO:0000313" key="2">
    <source>
        <dbReference type="EMBL" id="VEN72800.1"/>
    </source>
</evidence>
<dbReference type="Gene3D" id="3.80.30.20">
    <property type="entry name" value="tm_1862 like domain"/>
    <property type="match status" value="1"/>
</dbReference>
<dbReference type="NCBIfam" id="TIGR03960">
    <property type="entry name" value="rSAM_fuse_unch"/>
    <property type="match status" value="1"/>
</dbReference>
<dbReference type="Pfam" id="PF04055">
    <property type="entry name" value="Radical_SAM"/>
    <property type="match status" value="1"/>
</dbReference>
<dbReference type="Pfam" id="PF10105">
    <property type="entry name" value="DUF2344"/>
    <property type="match status" value="1"/>
</dbReference>
<dbReference type="SMART" id="SM00729">
    <property type="entry name" value="Elp3"/>
    <property type="match status" value="1"/>
</dbReference>
<feature type="domain" description="Radical SAM core" evidence="1">
    <location>
        <begin position="255"/>
        <end position="493"/>
    </location>
</feature>
<name>A0A484HGM4_9BACT</name>
<dbReference type="NCBIfam" id="TIGR03936">
    <property type="entry name" value="sam_1_link_chp"/>
    <property type="match status" value="1"/>
</dbReference>
<dbReference type="InterPro" id="IPR023862">
    <property type="entry name" value="CHP03960_rSAM"/>
</dbReference>
<dbReference type="CDD" id="cd01335">
    <property type="entry name" value="Radical_SAM"/>
    <property type="match status" value="1"/>
</dbReference>
<organism evidence="2">
    <name type="scientific">uncultured Desulfobacteraceae bacterium</name>
    <dbReference type="NCBI Taxonomy" id="218296"/>
    <lineage>
        <taxon>Bacteria</taxon>
        <taxon>Pseudomonadati</taxon>
        <taxon>Thermodesulfobacteriota</taxon>
        <taxon>Desulfobacteria</taxon>
        <taxon>Desulfobacterales</taxon>
        <taxon>Desulfobacteraceae</taxon>
        <taxon>environmental samples</taxon>
    </lineage>
</organism>
<dbReference type="PANTHER" id="PTHR42731">
    <property type="entry name" value="SLL1084 PROTEIN"/>
    <property type="match status" value="1"/>
</dbReference>
<accession>A0A484HGM4</accession>
<gene>
    <name evidence="2" type="ORF">EPICR_10299</name>
</gene>
<sequence length="843" mass="94796">MKPKTMRDLLPFVEMPSRYLGSEVNIIKKDAGKVKLNFALAFPDLYEIGTSHFGIQILYTLLNRHRDIWAQRVFAPAMDMERRMRDSGAPLSALESGAPLKEFDILGFSLLYELNYTNMLGMLDLAGIPFYSAQRDGSFPMLIAGGPCMCDPEPVADFFDAVLIGDGEKAALEMADAWLLWKAGAGADKNRLLDMWSKIDGVYIPSFYTPVYDQNGFQTLLPADGSRKPPRVSRAVVPDLDAAPFPLSPIVPFGRPVHDRLRLEVMRGCCRGCRFCQAGMIYRPVRERSVGRLLDFSAKSLDATGYDELSLLSLSTGDFSRLTPLMEGLMRRHEKERVAVSLPSLRADALTPGLMELIKRVRKTGFTIAPEAGTQRMRDVINKNISEDEIVSTVRHAFSLGWQVIKLYFMVGLPGETDADVKGIADLARSLWRLKEVKSRGGRIHVSVAAFVPKPHTPFQWASQAGLEESREKIEWLKRHIRMPGTRVKWQNPQLSLLEGLWARGDRRLSKLLETAFEKGCRFDGWSDHFQFDLWMEAISETGIDADFFTQRQRDTGEPLPWDFIGGMPDKAFLKAEWARSLAGEKTPDCRGGECGGCGVCDFDAVKIREASQKTLSEDPLKPHGKTEPSGFRDGIFQTLAAVYSKTGKAKYFGHLEMAHIFLRALRRSGIPVRHSQGFHPKPKVSFEDSLPIHIESLDERFYIETSLKTRPEDVAAGLNETLPEGLEILDCFPVPGKKSAPAPGAHHYRVRLKTGEFRQRDLDAFLKADEWMVLKKNKKGKEKKIDLKKMARRVEMVSKKELKMTVALEGGQRPRPPVFLKEIFSLDDDDILAATIVKTGRE</sequence>
<dbReference type="InterPro" id="IPR058240">
    <property type="entry name" value="rSAM_sf"/>
</dbReference>
<dbReference type="PROSITE" id="PS51918">
    <property type="entry name" value="RADICAL_SAM"/>
    <property type="match status" value="1"/>
</dbReference>
<dbReference type="SFLD" id="SFLDG01082">
    <property type="entry name" value="B12-binding_domain_containing"/>
    <property type="match status" value="1"/>
</dbReference>
<proteinExistence type="predicted"/>
<dbReference type="SUPFAM" id="SSF102114">
    <property type="entry name" value="Radical SAM enzymes"/>
    <property type="match status" value="1"/>
</dbReference>
<evidence type="ECO:0000259" key="1">
    <source>
        <dbReference type="PROSITE" id="PS51918"/>
    </source>
</evidence>
<dbReference type="GO" id="GO:0051536">
    <property type="term" value="F:iron-sulfur cluster binding"/>
    <property type="evidence" value="ECO:0007669"/>
    <property type="project" value="InterPro"/>
</dbReference>
<dbReference type="EMBL" id="CAACVI010000001">
    <property type="protein sequence ID" value="VEN72800.1"/>
    <property type="molecule type" value="Genomic_DNA"/>
</dbReference>
<dbReference type="InterPro" id="IPR018768">
    <property type="entry name" value="DUF2344"/>
</dbReference>
<dbReference type="InterPro" id="IPR007197">
    <property type="entry name" value="rSAM"/>
</dbReference>
<dbReference type="SFLD" id="SFLDS00029">
    <property type="entry name" value="Radical_SAM"/>
    <property type="match status" value="1"/>
</dbReference>
<reference evidence="2" key="1">
    <citation type="submission" date="2019-01" db="EMBL/GenBank/DDBJ databases">
        <authorList>
            <consortium name="Genoscope - CEA"/>
            <person name="William W."/>
        </authorList>
    </citation>
    <scope>NUCLEOTIDE SEQUENCE</scope>
    <source>
        <strain evidence="2">CR-1</strain>
    </source>
</reference>
<dbReference type="GO" id="GO:0003824">
    <property type="term" value="F:catalytic activity"/>
    <property type="evidence" value="ECO:0007669"/>
    <property type="project" value="InterPro"/>
</dbReference>
<dbReference type="InterPro" id="IPR045784">
    <property type="entry name" value="Radical_SAM_N2"/>
</dbReference>
<dbReference type="InterPro" id="IPR023404">
    <property type="entry name" value="rSAM_horseshoe"/>
</dbReference>
<dbReference type="PANTHER" id="PTHR42731:SF1">
    <property type="entry name" value="RADICAL SAM DOMAIN PROTEIN"/>
    <property type="match status" value="1"/>
</dbReference>
<dbReference type="Pfam" id="PF19864">
    <property type="entry name" value="Radical_SAM_N2"/>
    <property type="match status" value="1"/>
</dbReference>
<dbReference type="InterPro" id="IPR006638">
    <property type="entry name" value="Elp3/MiaA/NifB-like_rSAM"/>
</dbReference>
<dbReference type="AlphaFoldDB" id="A0A484HGM4"/>